<dbReference type="Pfam" id="PF00440">
    <property type="entry name" value="TetR_N"/>
    <property type="match status" value="1"/>
</dbReference>
<evidence type="ECO:0000259" key="4">
    <source>
        <dbReference type="PROSITE" id="PS50977"/>
    </source>
</evidence>
<evidence type="ECO:0000256" key="3">
    <source>
        <dbReference type="PROSITE-ProRule" id="PRU00335"/>
    </source>
</evidence>
<dbReference type="Gene3D" id="1.10.357.10">
    <property type="entry name" value="Tetracycline Repressor, domain 2"/>
    <property type="match status" value="1"/>
</dbReference>
<accession>A0ABZ2CKR4</accession>
<dbReference type="Proteomes" id="UP001357223">
    <property type="component" value="Chromosome"/>
</dbReference>
<keyword evidence="6" id="KW-1185">Reference proteome</keyword>
<name>A0ABZ2CKR4_9BACI</name>
<evidence type="ECO:0000256" key="2">
    <source>
        <dbReference type="ARBA" id="ARBA00023125"/>
    </source>
</evidence>
<dbReference type="PROSITE" id="PS50977">
    <property type="entry name" value="HTH_TETR_2"/>
    <property type="match status" value="1"/>
</dbReference>
<dbReference type="InterPro" id="IPR001647">
    <property type="entry name" value="HTH_TetR"/>
</dbReference>
<dbReference type="RefSeq" id="WP_338452485.1">
    <property type="nucleotide sequence ID" value="NZ_CP137640.1"/>
</dbReference>
<sequence>MGKKTDLRVLRTKKIIKEAFLTLIQKKGFGAITIQDIADEAFINRATFYLHYQDKYDLLDQVCDTYLKELITKIHNPFHLKNKELDGKRIELTLISVFENIEKNLDFYKIMFGPNGIPNFSHGVEKLLFDKFKANFTAFVGDLNTLEIPADFLIKYISSAYIGVIEWWLNTENRYSPEYMAENLKKIITKGPLSMIGYRIV</sequence>
<organism evidence="5 6">
    <name type="scientific">Niallia oryzisoli</name>
    <dbReference type="NCBI Taxonomy" id="1737571"/>
    <lineage>
        <taxon>Bacteria</taxon>
        <taxon>Bacillati</taxon>
        <taxon>Bacillota</taxon>
        <taxon>Bacilli</taxon>
        <taxon>Bacillales</taxon>
        <taxon>Bacillaceae</taxon>
        <taxon>Niallia</taxon>
    </lineage>
</organism>
<dbReference type="InterPro" id="IPR009057">
    <property type="entry name" value="Homeodomain-like_sf"/>
</dbReference>
<dbReference type="Pfam" id="PF14278">
    <property type="entry name" value="TetR_C_8"/>
    <property type="match status" value="1"/>
</dbReference>
<dbReference type="SUPFAM" id="SSF46689">
    <property type="entry name" value="Homeodomain-like"/>
    <property type="match status" value="1"/>
</dbReference>
<dbReference type="PANTHER" id="PTHR43479">
    <property type="entry name" value="ACREF/ENVCD OPERON REPRESSOR-RELATED"/>
    <property type="match status" value="1"/>
</dbReference>
<feature type="DNA-binding region" description="H-T-H motif" evidence="3">
    <location>
        <begin position="33"/>
        <end position="52"/>
    </location>
</feature>
<evidence type="ECO:0000313" key="6">
    <source>
        <dbReference type="Proteomes" id="UP001357223"/>
    </source>
</evidence>
<protein>
    <submittedName>
        <fullName evidence="5">TetR/AcrR family transcriptional regulator</fullName>
    </submittedName>
</protein>
<keyword evidence="1" id="KW-0678">Repressor</keyword>
<keyword evidence="2 3" id="KW-0238">DNA-binding</keyword>
<evidence type="ECO:0000256" key="1">
    <source>
        <dbReference type="ARBA" id="ARBA00022491"/>
    </source>
</evidence>
<dbReference type="EMBL" id="CP137640">
    <property type="protein sequence ID" value="WVX83603.1"/>
    <property type="molecule type" value="Genomic_DNA"/>
</dbReference>
<reference evidence="5 6" key="1">
    <citation type="submission" date="2023-10" db="EMBL/GenBank/DDBJ databases">
        <title>Niallia locisalis sp.nov. isolated from a salt pond sample.</title>
        <authorList>
            <person name="Li X.-J."/>
            <person name="Dong L."/>
        </authorList>
    </citation>
    <scope>NUCLEOTIDE SEQUENCE [LARGE SCALE GENOMIC DNA]</scope>
    <source>
        <strain evidence="5 6">DSM 29761</strain>
    </source>
</reference>
<gene>
    <name evidence="5" type="ORF">R4Z09_11725</name>
</gene>
<proteinExistence type="predicted"/>
<dbReference type="PANTHER" id="PTHR43479:SF23">
    <property type="entry name" value="HTH TETR-TYPE DOMAIN-CONTAINING PROTEIN"/>
    <property type="match status" value="1"/>
</dbReference>
<dbReference type="InterPro" id="IPR050624">
    <property type="entry name" value="HTH-type_Tx_Regulator"/>
</dbReference>
<dbReference type="InterPro" id="IPR039532">
    <property type="entry name" value="TetR_C_Firmicutes"/>
</dbReference>
<feature type="domain" description="HTH tetR-type" evidence="4">
    <location>
        <begin position="10"/>
        <end position="70"/>
    </location>
</feature>
<evidence type="ECO:0000313" key="5">
    <source>
        <dbReference type="EMBL" id="WVX83603.1"/>
    </source>
</evidence>